<protein>
    <submittedName>
        <fullName evidence="1">Uncharacterized protein</fullName>
    </submittedName>
</protein>
<evidence type="ECO:0000313" key="1">
    <source>
        <dbReference type="EMBL" id="KXG36357.1"/>
    </source>
</evidence>
<dbReference type="InParanoid" id="A0A1B6QEK8"/>
<reference evidence="2" key="2">
    <citation type="journal article" date="2018" name="Plant J.">
        <title>The Sorghum bicolor reference genome: improved assembly, gene annotations, a transcriptome atlas, and signatures of genome organization.</title>
        <authorList>
            <person name="McCormick R.F."/>
            <person name="Truong S.K."/>
            <person name="Sreedasyam A."/>
            <person name="Jenkins J."/>
            <person name="Shu S."/>
            <person name="Sims D."/>
            <person name="Kennedy M."/>
            <person name="Amirebrahimi M."/>
            <person name="Weers B.D."/>
            <person name="McKinley B."/>
            <person name="Mattison A."/>
            <person name="Morishige D.T."/>
            <person name="Grimwood J."/>
            <person name="Schmutz J."/>
            <person name="Mullet J.E."/>
        </authorList>
    </citation>
    <scope>NUCLEOTIDE SEQUENCE [LARGE SCALE GENOMIC DNA]</scope>
    <source>
        <strain evidence="2">cv. BTx623</strain>
    </source>
</reference>
<dbReference type="Gramene" id="KXG36357">
    <property type="protein sequence ID" value="KXG36357"/>
    <property type="gene ID" value="SORBI_3002G321000"/>
</dbReference>
<evidence type="ECO:0000313" key="2">
    <source>
        <dbReference type="Proteomes" id="UP000000768"/>
    </source>
</evidence>
<dbReference type="AlphaFoldDB" id="A0A1B6QEK8"/>
<dbReference type="Proteomes" id="UP000000768">
    <property type="component" value="Chromosome 2"/>
</dbReference>
<accession>A0A1B6QEK8</accession>
<keyword evidence="2" id="KW-1185">Reference proteome</keyword>
<sequence length="200" mass="21283">MPAPKQPYQLVGTIFAEHIIRLVAELRFYLGGENYSSGKYKSTHSMLFSLEEGLRALDLDGPSAGALVEEANPLPVSELMFDICRAMERVARVVDHMKALANEAGAGGRNGGAAAAAQEAVARWLDAGDNAVVCLWIPVAALATLCQRGKPLLDSTRRRVAQLEMLKNTEPQALPVPRQGVEHAAVCGGGGFDEAARFGG</sequence>
<organism evidence="1 2">
    <name type="scientific">Sorghum bicolor</name>
    <name type="common">Sorghum</name>
    <name type="synonym">Sorghum vulgare</name>
    <dbReference type="NCBI Taxonomy" id="4558"/>
    <lineage>
        <taxon>Eukaryota</taxon>
        <taxon>Viridiplantae</taxon>
        <taxon>Streptophyta</taxon>
        <taxon>Embryophyta</taxon>
        <taxon>Tracheophyta</taxon>
        <taxon>Spermatophyta</taxon>
        <taxon>Magnoliopsida</taxon>
        <taxon>Liliopsida</taxon>
        <taxon>Poales</taxon>
        <taxon>Poaceae</taxon>
        <taxon>PACMAD clade</taxon>
        <taxon>Panicoideae</taxon>
        <taxon>Andropogonodae</taxon>
        <taxon>Andropogoneae</taxon>
        <taxon>Sorghinae</taxon>
        <taxon>Sorghum</taxon>
    </lineage>
</organism>
<dbReference type="EMBL" id="CM000761">
    <property type="protein sequence ID" value="KXG36357.1"/>
    <property type="molecule type" value="Genomic_DNA"/>
</dbReference>
<proteinExistence type="predicted"/>
<name>A0A1B6QEK8_SORBI</name>
<gene>
    <name evidence="1" type="ORF">SORBI_3002G321000</name>
</gene>
<reference evidence="1 2" key="1">
    <citation type="journal article" date="2009" name="Nature">
        <title>The Sorghum bicolor genome and the diversification of grasses.</title>
        <authorList>
            <person name="Paterson A.H."/>
            <person name="Bowers J.E."/>
            <person name="Bruggmann R."/>
            <person name="Dubchak I."/>
            <person name="Grimwood J."/>
            <person name="Gundlach H."/>
            <person name="Haberer G."/>
            <person name="Hellsten U."/>
            <person name="Mitros T."/>
            <person name="Poliakov A."/>
            <person name="Schmutz J."/>
            <person name="Spannagl M."/>
            <person name="Tang H."/>
            <person name="Wang X."/>
            <person name="Wicker T."/>
            <person name="Bharti A.K."/>
            <person name="Chapman J."/>
            <person name="Feltus F.A."/>
            <person name="Gowik U."/>
            <person name="Grigoriev I.V."/>
            <person name="Lyons E."/>
            <person name="Maher C.A."/>
            <person name="Martis M."/>
            <person name="Narechania A."/>
            <person name="Otillar R.P."/>
            <person name="Penning B.W."/>
            <person name="Salamov A.A."/>
            <person name="Wang Y."/>
            <person name="Zhang L."/>
            <person name="Carpita N.C."/>
            <person name="Freeling M."/>
            <person name="Gingle A.R."/>
            <person name="Hash C.T."/>
            <person name="Keller B."/>
            <person name="Klein P."/>
            <person name="Kresovich S."/>
            <person name="McCann M.C."/>
            <person name="Ming R."/>
            <person name="Peterson D.G."/>
            <person name="Mehboob-ur-Rahman"/>
            <person name="Ware D."/>
            <person name="Westhoff P."/>
            <person name="Mayer K.F."/>
            <person name="Messing J."/>
            <person name="Rokhsar D.S."/>
        </authorList>
    </citation>
    <scope>NUCLEOTIDE SEQUENCE [LARGE SCALE GENOMIC DNA]</scope>
    <source>
        <strain evidence="2">cv. BTx623</strain>
    </source>
</reference>